<dbReference type="InterPro" id="IPR001119">
    <property type="entry name" value="SLH_dom"/>
</dbReference>
<keyword evidence="1" id="KW-0732">Signal</keyword>
<reference evidence="3" key="1">
    <citation type="submission" date="2021-03" db="EMBL/GenBank/DDBJ databases">
        <title>Antimicrobial resistance genes in bacteria isolated from Japanese honey, and their potential for conferring macrolide and lincosamide resistance in the American foulbrood pathogen Paenibacillus larvae.</title>
        <authorList>
            <person name="Okamoto M."/>
            <person name="Kumagai M."/>
            <person name="Kanamori H."/>
            <person name="Takamatsu D."/>
        </authorList>
    </citation>
    <scope>NUCLEOTIDE SEQUENCE</scope>
    <source>
        <strain evidence="3">J41TS4</strain>
    </source>
</reference>
<keyword evidence="4" id="KW-1185">Reference proteome</keyword>
<evidence type="ECO:0000259" key="2">
    <source>
        <dbReference type="PROSITE" id="PS51272"/>
    </source>
</evidence>
<feature type="chain" id="PRO_5037916019" description="SLH domain-containing protein" evidence="1">
    <location>
        <begin position="33"/>
        <end position="1345"/>
    </location>
</feature>
<sequence length="1345" mass="145830">MQRFKKPFLWLTLLSLVISLLPVGLSAPKASAADALPSYFIPSTPGLRDTFSLTMEYTGNQLSRENAYKVTTGTLTIEGSFRAGLSSNNMLVTVERLNSVPSSVANQIDWVPDTNNVYSNTMTTSGNNFSVRDVTLFSGFNRITFSGTQGGVTQSESFYVLYDKIPYLEELKMYEGGSLAKYLNEGTPVVTKEAMVSLEGIVQNTNTVTVSVNGKSPNTVPRDEYSGKFYASGLSLAEGVNDLQIVITNGSDTITMNRTIFRISDTQKMTGLYVASTSTAYDAYGKTPVITESAGAGVSIIGQVIIPYQKDADTPNEGSFSANGKVAYKGASDPDYVDVTSSLRVLKMKAVNADGSYSNETGQDVIIPNASGSPEYLAVTFKVDGIPAVGSETNTISLRVTYGDPAATVPRFSATVPVSFRYLPGQATIKNMYYLPAYETESMKAGFDATKDLTKVNLNGATVNSGTFYVYLEGSAALTGNVNATYLPKGSKTLNISTTPVASGSNWQIYKISDFSSGQQQLAFWYTSGEEARATVSYITMTKISFTNLIYGQTIEVDSKKPDTLELIVEGSYLGFENFKASTNASYSVNGLASAPGETTKVGEVSYPTDNSFVLKVKIGPQGPLFYGENRIIFYGTSMDGNGNARTVTGEMLVYIVDKNGATISNLQPAAVSGTAAPLPTQIQMQDALDNVNTGAQEALDTVMNTLFLLSPSFTYSAEAGNYTTNNKTAHLLGRGSGATRVKLYFGSTTLLDETLGTPVTERTGSFTYDFGGGSKSYSYTLVGSEKDFVFRVHDVDLEVPGSYVFNLELINDSGSRTNKKIELVRVVEPYRLLAPQPNVDGQYIVNKNFVRFDIEAEGATKVLIDGEEAELRQEAGLADRYIYDYTGLKADKSTKVKIEIVRADTSFKDTIEVYYTSAVNVDSQFMAVKAATKYSVFNKKIELSFPKGTILQTAFPGTSAIEYYPDNKILFGIADPENGVVGKRDDYGNYIGGQNNNIESGYDPIQIPIDVRAKFSSPESRANFTPVSDVYWIHGGLGESGDIGATNGLAPYSLEGYFTRFPASRKIVPSQRGELTLSYNSSVVDEAGTTITVFRLTDTGIWENIGGEVDTKGHKITVPFDDFGYYMVMKLKRGYSDITNHGWARNILNALYSKGIMKNLRGDSFGTDDRITRGEFATLLVKGLNIPLNYPTDGNHSKSTFTDVGPGAATETWSYKYIETAARAGIVAGTNEGEFAPYTPITREQAAVMISRALKLKLALNDDKLNSALAKSFTDSGSMDYYARPAIQAVSKAKIMNGAATTLPGQKKATYSFNPKGYMTRAEAGKIAVELFKESTDIFPKNFN</sequence>
<evidence type="ECO:0000256" key="1">
    <source>
        <dbReference type="SAM" id="SignalP"/>
    </source>
</evidence>
<feature type="domain" description="SLH" evidence="2">
    <location>
        <begin position="1271"/>
        <end position="1343"/>
    </location>
</feature>
<dbReference type="InterPro" id="IPR013783">
    <property type="entry name" value="Ig-like_fold"/>
</dbReference>
<dbReference type="PROSITE" id="PS51272">
    <property type="entry name" value="SLH"/>
    <property type="match status" value="3"/>
</dbReference>
<feature type="signal peptide" evidence="1">
    <location>
        <begin position="1"/>
        <end position="32"/>
    </location>
</feature>
<organism evidence="3 4">
    <name type="scientific">Paenibacillus apis</name>
    <dbReference type="NCBI Taxonomy" id="1792174"/>
    <lineage>
        <taxon>Bacteria</taxon>
        <taxon>Bacillati</taxon>
        <taxon>Bacillota</taxon>
        <taxon>Bacilli</taxon>
        <taxon>Bacillales</taxon>
        <taxon>Paenibacillaceae</taxon>
        <taxon>Paenibacillus</taxon>
    </lineage>
</organism>
<evidence type="ECO:0000313" key="3">
    <source>
        <dbReference type="EMBL" id="GIO42041.1"/>
    </source>
</evidence>
<gene>
    <name evidence="3" type="ORF">J41TS4_17990</name>
</gene>
<dbReference type="RefSeq" id="WP_301626598.1">
    <property type="nucleotide sequence ID" value="NZ_BORS01000005.1"/>
</dbReference>
<feature type="domain" description="SLH" evidence="2">
    <location>
        <begin position="1199"/>
        <end position="1265"/>
    </location>
</feature>
<name>A0A920CIV1_9BACL</name>
<comment type="caution">
    <text evidence="3">The sequence shown here is derived from an EMBL/GenBank/DDBJ whole genome shotgun (WGS) entry which is preliminary data.</text>
</comment>
<accession>A0A920CIV1</accession>
<dbReference type="Proteomes" id="UP000678895">
    <property type="component" value="Unassembled WGS sequence"/>
</dbReference>
<feature type="domain" description="SLH" evidence="2">
    <location>
        <begin position="1132"/>
        <end position="1195"/>
    </location>
</feature>
<dbReference type="Gene3D" id="2.60.40.10">
    <property type="entry name" value="Immunoglobulins"/>
    <property type="match status" value="1"/>
</dbReference>
<evidence type="ECO:0000313" key="4">
    <source>
        <dbReference type="Proteomes" id="UP000678895"/>
    </source>
</evidence>
<protein>
    <recommendedName>
        <fullName evidence="2">SLH domain-containing protein</fullName>
    </recommendedName>
</protein>
<dbReference type="Pfam" id="PF00395">
    <property type="entry name" value="SLH"/>
    <property type="match status" value="3"/>
</dbReference>
<dbReference type="EMBL" id="BORS01000005">
    <property type="protein sequence ID" value="GIO42041.1"/>
    <property type="molecule type" value="Genomic_DNA"/>
</dbReference>
<proteinExistence type="predicted"/>